<proteinExistence type="predicted"/>
<dbReference type="SUPFAM" id="SSF46785">
    <property type="entry name" value="Winged helix' DNA-binding domain"/>
    <property type="match status" value="1"/>
</dbReference>
<gene>
    <name evidence="2" type="ORF">B5C34_05290</name>
</gene>
<keyword evidence="3" id="KW-1185">Reference proteome</keyword>
<dbReference type="RefSeq" id="WP_088711715.1">
    <property type="nucleotide sequence ID" value="NZ_NFZT01000001.1"/>
</dbReference>
<evidence type="ECO:0000256" key="1">
    <source>
        <dbReference type="SAM" id="MobiDB-lite"/>
    </source>
</evidence>
<dbReference type="Proteomes" id="UP000198462">
    <property type="component" value="Unassembled WGS sequence"/>
</dbReference>
<evidence type="ECO:0000313" key="3">
    <source>
        <dbReference type="Proteomes" id="UP000198462"/>
    </source>
</evidence>
<organism evidence="2 3">
    <name type="scientific">Pacificimonas flava</name>
    <dbReference type="NCBI Taxonomy" id="1234595"/>
    <lineage>
        <taxon>Bacteria</taxon>
        <taxon>Pseudomonadati</taxon>
        <taxon>Pseudomonadota</taxon>
        <taxon>Alphaproteobacteria</taxon>
        <taxon>Sphingomonadales</taxon>
        <taxon>Sphingosinicellaceae</taxon>
        <taxon>Pacificimonas</taxon>
    </lineage>
</organism>
<comment type="caution">
    <text evidence="2">The sequence shown here is derived from an EMBL/GenBank/DDBJ whole genome shotgun (WGS) entry which is preliminary data.</text>
</comment>
<name>A0A219B491_9SPHN</name>
<feature type="region of interest" description="Disordered" evidence="1">
    <location>
        <begin position="180"/>
        <end position="207"/>
    </location>
</feature>
<reference evidence="3" key="1">
    <citation type="submission" date="2017-05" db="EMBL/GenBank/DDBJ databases">
        <authorList>
            <person name="Lin X."/>
        </authorList>
    </citation>
    <scope>NUCLEOTIDE SEQUENCE [LARGE SCALE GENOMIC DNA]</scope>
    <source>
        <strain evidence="3">JLT2012</strain>
    </source>
</reference>
<protein>
    <submittedName>
        <fullName evidence="2">Uncharacterized protein</fullName>
    </submittedName>
</protein>
<accession>A0A219B491</accession>
<sequence>MPGYRIRRPVTRSGQGNIQRPLLDELRRADQPLSVADLHVRLGAPPKGISLRLYLLERAGAVEAVSARPKRYILKPGSPKDLRGTAQGHRALRAGSTQRDRIWRAIRVQRTFSLPDIVMAATVSRRSFETFVNDLLRAGYVRIIRRGVSSAATWTVYRLVVRSGPKTPVTHKVQGSNAKFLDDPNTGQRIDISPNPPAVKGKHHART</sequence>
<dbReference type="AlphaFoldDB" id="A0A219B491"/>
<dbReference type="OrthoDB" id="8080957at2"/>
<dbReference type="EMBL" id="NFZT01000001">
    <property type="protein sequence ID" value="OWV32926.1"/>
    <property type="molecule type" value="Genomic_DNA"/>
</dbReference>
<evidence type="ECO:0000313" key="2">
    <source>
        <dbReference type="EMBL" id="OWV32926.1"/>
    </source>
</evidence>
<dbReference type="InterPro" id="IPR036390">
    <property type="entry name" value="WH_DNA-bd_sf"/>
</dbReference>